<proteinExistence type="predicted"/>
<sequence>MRRGGSSVSVAAVGAALADAAREATDLLLVYYAGHGLLDHRGRLHLALTDTDPDPEAVGFSAVQVEPLLDLMGRARARARVLIVDCCYSGRLVPAMATEQGIIRDQFRRSGTYTLTSTTKNELSFAPPEQQHIAFTAALLRALEGPHALTLDEIYSFVHDDLTGRSLPPPQRCAVNAANNLTLLRGPTRTRAAHATDTADEAPAPGKPGVRRSTPATGEAVFVQPLTHPAKQRMMRGMGAVLLLALVPIEYGLYLLTAPPIIPLTAPFLLIVGGVLTLSDTEVRRVLTVNATGLGISVEPPSPGRSTHIPWKDILDIGWVNKIECVHSNTTSDNVLVRLRPDAAPPGSLTEWKDGAPADGGTYYWLGTLADFGASVGALRDALLRYCPDDYHNDRGPARGSLKGMQPLII</sequence>
<keyword evidence="4" id="KW-0418">Kinase</keyword>
<evidence type="ECO:0000313" key="5">
    <source>
        <dbReference type="Proteomes" id="UP000288351"/>
    </source>
</evidence>
<protein>
    <submittedName>
        <fullName evidence="4">Protein kinase-like protein</fullName>
    </submittedName>
</protein>
<keyword evidence="2" id="KW-0812">Transmembrane</keyword>
<dbReference type="Pfam" id="PF00656">
    <property type="entry name" value="Peptidase_C14"/>
    <property type="match status" value="1"/>
</dbReference>
<name>A0A401QSF1_STRNR</name>
<comment type="caution">
    <text evidence="4">The sequence shown here is derived from an EMBL/GenBank/DDBJ whole genome shotgun (WGS) entry which is preliminary data.</text>
</comment>
<dbReference type="Proteomes" id="UP000288351">
    <property type="component" value="Unassembled WGS sequence"/>
</dbReference>
<dbReference type="InterPro" id="IPR029030">
    <property type="entry name" value="Caspase-like_dom_sf"/>
</dbReference>
<evidence type="ECO:0000256" key="2">
    <source>
        <dbReference type="SAM" id="Phobius"/>
    </source>
</evidence>
<accession>A0A401QSF1</accession>
<feature type="domain" description="Peptidase C14 caspase" evidence="3">
    <location>
        <begin position="16"/>
        <end position="163"/>
    </location>
</feature>
<dbReference type="NCBIfam" id="NF047832">
    <property type="entry name" value="caspase_w_EACC1"/>
    <property type="match status" value="1"/>
</dbReference>
<feature type="region of interest" description="Disordered" evidence="1">
    <location>
        <begin position="191"/>
        <end position="214"/>
    </location>
</feature>
<evidence type="ECO:0000313" key="4">
    <source>
        <dbReference type="EMBL" id="GCB88337.1"/>
    </source>
</evidence>
<organism evidence="4 5">
    <name type="scientific">Streptomyces noursei</name>
    <name type="common">Streptomyces albulus</name>
    <dbReference type="NCBI Taxonomy" id="1971"/>
    <lineage>
        <taxon>Bacteria</taxon>
        <taxon>Bacillati</taxon>
        <taxon>Actinomycetota</taxon>
        <taxon>Actinomycetes</taxon>
        <taxon>Kitasatosporales</taxon>
        <taxon>Streptomycetaceae</taxon>
        <taxon>Streptomyces</taxon>
    </lineage>
</organism>
<dbReference type="GO" id="GO:0006508">
    <property type="term" value="P:proteolysis"/>
    <property type="evidence" value="ECO:0007669"/>
    <property type="project" value="InterPro"/>
</dbReference>
<gene>
    <name evidence="4" type="ORF">SALB_01007</name>
</gene>
<keyword evidence="4" id="KW-0808">Transferase</keyword>
<evidence type="ECO:0000259" key="3">
    <source>
        <dbReference type="Pfam" id="PF00656"/>
    </source>
</evidence>
<dbReference type="AlphaFoldDB" id="A0A401QSF1"/>
<reference evidence="4 5" key="1">
    <citation type="journal article" date="2019" name="Microbiol. Resour. Announc.">
        <title>Draft Genome Sequence of the Most Traditional epsilon-Poly-l-Lysine Producer, Streptomyces albulus NBRC14147.</title>
        <authorList>
            <person name="Yamanaka K."/>
            <person name="Hamano Y."/>
        </authorList>
    </citation>
    <scope>NUCLEOTIDE SEQUENCE [LARGE SCALE GENOMIC DNA]</scope>
    <source>
        <strain evidence="4 5">NBRC 14147</strain>
    </source>
</reference>
<evidence type="ECO:0000256" key="1">
    <source>
        <dbReference type="SAM" id="MobiDB-lite"/>
    </source>
</evidence>
<feature type="transmembrane region" description="Helical" evidence="2">
    <location>
        <begin position="237"/>
        <end position="255"/>
    </location>
</feature>
<feature type="compositionally biased region" description="Low complexity" evidence="1">
    <location>
        <begin position="191"/>
        <end position="204"/>
    </location>
</feature>
<dbReference type="GO" id="GO:0004197">
    <property type="term" value="F:cysteine-type endopeptidase activity"/>
    <property type="evidence" value="ECO:0007669"/>
    <property type="project" value="InterPro"/>
</dbReference>
<dbReference type="InterPro" id="IPR011600">
    <property type="entry name" value="Pept_C14_caspase"/>
</dbReference>
<dbReference type="EMBL" id="BHXC01000006">
    <property type="protein sequence ID" value="GCB88337.1"/>
    <property type="molecule type" value="Genomic_DNA"/>
</dbReference>
<dbReference type="GO" id="GO:0016301">
    <property type="term" value="F:kinase activity"/>
    <property type="evidence" value="ECO:0007669"/>
    <property type="project" value="UniProtKB-KW"/>
</dbReference>
<keyword evidence="2" id="KW-1133">Transmembrane helix</keyword>
<dbReference type="Gene3D" id="3.40.50.1460">
    <property type="match status" value="1"/>
</dbReference>
<dbReference type="RefSeq" id="WP_078486707.1">
    <property type="nucleotide sequence ID" value="NZ_BHXC01000006.1"/>
</dbReference>
<dbReference type="SUPFAM" id="SSF52129">
    <property type="entry name" value="Caspase-like"/>
    <property type="match status" value="1"/>
</dbReference>
<keyword evidence="2" id="KW-0472">Membrane</keyword>